<accession>A0A5B7G8A5</accession>
<evidence type="ECO:0000313" key="3">
    <source>
        <dbReference type="Proteomes" id="UP000324222"/>
    </source>
</evidence>
<dbReference type="Proteomes" id="UP000324222">
    <property type="component" value="Unassembled WGS sequence"/>
</dbReference>
<evidence type="ECO:0000313" key="2">
    <source>
        <dbReference type="EMBL" id="MPC55162.1"/>
    </source>
</evidence>
<proteinExistence type="predicted"/>
<protein>
    <submittedName>
        <fullName evidence="2">Uncharacterized protein</fullName>
    </submittedName>
</protein>
<feature type="compositionally biased region" description="Low complexity" evidence="1">
    <location>
        <begin position="16"/>
        <end position="30"/>
    </location>
</feature>
<sequence>MVRPAAPLRRPAEHSTQGPTTPAGAPPDQTSRINIRSRPGHFRLDWKIAAKASEGSFSLPLTATQHAPSRTAQPALLLALRLLVLKETSGVCGGAEQLLVHFLLEHRVSPAALCLIFDAAEYVSRKVSSSEIGGIWRL</sequence>
<comment type="caution">
    <text evidence="2">The sequence shown here is derived from an EMBL/GenBank/DDBJ whole genome shotgun (WGS) entry which is preliminary data.</text>
</comment>
<name>A0A5B7G8A5_PORTR</name>
<dbReference type="EMBL" id="VSRR010012936">
    <property type="protein sequence ID" value="MPC55162.1"/>
    <property type="molecule type" value="Genomic_DNA"/>
</dbReference>
<evidence type="ECO:0000256" key="1">
    <source>
        <dbReference type="SAM" id="MobiDB-lite"/>
    </source>
</evidence>
<organism evidence="2 3">
    <name type="scientific">Portunus trituberculatus</name>
    <name type="common">Swimming crab</name>
    <name type="synonym">Neptunus trituberculatus</name>
    <dbReference type="NCBI Taxonomy" id="210409"/>
    <lineage>
        <taxon>Eukaryota</taxon>
        <taxon>Metazoa</taxon>
        <taxon>Ecdysozoa</taxon>
        <taxon>Arthropoda</taxon>
        <taxon>Crustacea</taxon>
        <taxon>Multicrustacea</taxon>
        <taxon>Malacostraca</taxon>
        <taxon>Eumalacostraca</taxon>
        <taxon>Eucarida</taxon>
        <taxon>Decapoda</taxon>
        <taxon>Pleocyemata</taxon>
        <taxon>Brachyura</taxon>
        <taxon>Eubrachyura</taxon>
        <taxon>Portunoidea</taxon>
        <taxon>Portunidae</taxon>
        <taxon>Portuninae</taxon>
        <taxon>Portunus</taxon>
    </lineage>
</organism>
<feature type="region of interest" description="Disordered" evidence="1">
    <location>
        <begin position="1"/>
        <end position="34"/>
    </location>
</feature>
<keyword evidence="3" id="KW-1185">Reference proteome</keyword>
<gene>
    <name evidence="2" type="ORF">E2C01_049094</name>
</gene>
<dbReference type="AlphaFoldDB" id="A0A5B7G8A5"/>
<reference evidence="2 3" key="1">
    <citation type="submission" date="2019-05" db="EMBL/GenBank/DDBJ databases">
        <title>Another draft genome of Portunus trituberculatus and its Hox gene families provides insights of decapod evolution.</title>
        <authorList>
            <person name="Jeong J.-H."/>
            <person name="Song I."/>
            <person name="Kim S."/>
            <person name="Choi T."/>
            <person name="Kim D."/>
            <person name="Ryu S."/>
            <person name="Kim W."/>
        </authorList>
    </citation>
    <scope>NUCLEOTIDE SEQUENCE [LARGE SCALE GENOMIC DNA]</scope>
    <source>
        <tissue evidence="2">Muscle</tissue>
    </source>
</reference>